<evidence type="ECO:0000256" key="8">
    <source>
        <dbReference type="ARBA" id="ARBA00024235"/>
    </source>
</evidence>
<dbReference type="PANTHER" id="PTHR38035">
    <property type="entry name" value="UPF0070 PROTEIN YFGM"/>
    <property type="match status" value="1"/>
</dbReference>
<dbReference type="AlphaFoldDB" id="A0A1J5Q8Q2"/>
<comment type="subcellular location">
    <subcellularLocation>
        <location evidence="1">Cell membrane</location>
        <topology evidence="1">Single-pass type II membrane protein</topology>
    </subcellularLocation>
</comment>
<dbReference type="InterPro" id="IPR018704">
    <property type="entry name" value="SecYEG/CpoB_TPR"/>
</dbReference>
<comment type="similarity">
    <text evidence="7">Belongs to the YfgM family.</text>
</comment>
<feature type="transmembrane region" description="Helical" evidence="9">
    <location>
        <begin position="21"/>
        <end position="42"/>
    </location>
</feature>
<keyword evidence="4 9" id="KW-1133">Transmembrane helix</keyword>
<dbReference type="PANTHER" id="PTHR38035:SF1">
    <property type="entry name" value="ANCILLARY SECYEG TRANSLOCON SUBUNIT"/>
    <property type="match status" value="1"/>
</dbReference>
<dbReference type="SUPFAM" id="SSF48452">
    <property type="entry name" value="TPR-like"/>
    <property type="match status" value="1"/>
</dbReference>
<feature type="domain" description="Ancillary SecYEG translocon subunit/Cell division coordinator CpoB TPR" evidence="10">
    <location>
        <begin position="15"/>
        <end position="207"/>
    </location>
</feature>
<dbReference type="PIRSF" id="PIRSF006170">
    <property type="entry name" value="YfgM"/>
    <property type="match status" value="1"/>
</dbReference>
<accession>A0A1J5Q8Q2</accession>
<gene>
    <name evidence="11" type="ORF">GALL_460330</name>
</gene>
<evidence type="ECO:0000256" key="2">
    <source>
        <dbReference type="ARBA" id="ARBA00022475"/>
    </source>
</evidence>
<evidence type="ECO:0000256" key="3">
    <source>
        <dbReference type="ARBA" id="ARBA00022692"/>
    </source>
</evidence>
<evidence type="ECO:0000259" key="10">
    <source>
        <dbReference type="Pfam" id="PF09976"/>
    </source>
</evidence>
<name>A0A1J5Q8Q2_9ZZZZ</name>
<evidence type="ECO:0000256" key="5">
    <source>
        <dbReference type="ARBA" id="ARBA00023136"/>
    </source>
</evidence>
<evidence type="ECO:0000256" key="1">
    <source>
        <dbReference type="ARBA" id="ARBA00004401"/>
    </source>
</evidence>
<keyword evidence="5 9" id="KW-0472">Membrane</keyword>
<keyword evidence="2" id="KW-1003">Cell membrane</keyword>
<dbReference type="GO" id="GO:0005886">
    <property type="term" value="C:plasma membrane"/>
    <property type="evidence" value="ECO:0007669"/>
    <property type="project" value="UniProtKB-SubCell"/>
</dbReference>
<dbReference type="InterPro" id="IPR011990">
    <property type="entry name" value="TPR-like_helical_dom_sf"/>
</dbReference>
<evidence type="ECO:0000313" key="11">
    <source>
        <dbReference type="EMBL" id="OIQ72341.1"/>
    </source>
</evidence>
<dbReference type="Pfam" id="PF09976">
    <property type="entry name" value="TPR_21"/>
    <property type="match status" value="1"/>
</dbReference>
<reference evidence="11" key="1">
    <citation type="submission" date="2016-10" db="EMBL/GenBank/DDBJ databases">
        <title>Sequence of Gallionella enrichment culture.</title>
        <authorList>
            <person name="Poehlein A."/>
            <person name="Muehling M."/>
            <person name="Daniel R."/>
        </authorList>
    </citation>
    <scope>NUCLEOTIDE SEQUENCE</scope>
</reference>
<organism evidence="11">
    <name type="scientific">mine drainage metagenome</name>
    <dbReference type="NCBI Taxonomy" id="410659"/>
    <lineage>
        <taxon>unclassified sequences</taxon>
        <taxon>metagenomes</taxon>
        <taxon>ecological metagenomes</taxon>
    </lineage>
</organism>
<keyword evidence="3 9" id="KW-0812">Transmembrane</keyword>
<proteinExistence type="inferred from homology"/>
<dbReference type="Gene3D" id="1.25.40.10">
    <property type="entry name" value="Tetratricopeptide repeat domain"/>
    <property type="match status" value="1"/>
</dbReference>
<evidence type="ECO:0000256" key="7">
    <source>
        <dbReference type="ARBA" id="ARBA00024197"/>
    </source>
</evidence>
<protein>
    <recommendedName>
        <fullName evidence="8">Ancillary SecYEG translocon subunit</fullName>
    </recommendedName>
</protein>
<dbReference type="GO" id="GO:0044877">
    <property type="term" value="F:protein-containing complex binding"/>
    <property type="evidence" value="ECO:0007669"/>
    <property type="project" value="InterPro"/>
</dbReference>
<dbReference type="InterPro" id="IPR026039">
    <property type="entry name" value="YfgM"/>
</dbReference>
<comment type="caution">
    <text evidence="11">The sequence shown here is derived from an EMBL/GenBank/DDBJ whole genome shotgun (WGS) entry which is preliminary data.</text>
</comment>
<evidence type="ECO:0000256" key="9">
    <source>
        <dbReference type="SAM" id="Phobius"/>
    </source>
</evidence>
<evidence type="ECO:0000256" key="4">
    <source>
        <dbReference type="ARBA" id="ARBA00022989"/>
    </source>
</evidence>
<sequence length="212" mass="22879">MSYNFEEQEQIAQMRHFWSRWGTHISLVVLIVALGFAGFYGWQWWQRSQGARAAAVFEQVQAAIQSNSPDRIEQAWADMQSKAPGSAYAGMAALAVAKSLHDAGQNDAAMSALKWAADHAVGSSERAVARLNLSALQIDAKQYAEASKTLAGNPEPTFSALFDMRRGDLAVLQGQRDAARKAYEAALKSLPANAPERDVVEQKLQAAGGGAA</sequence>
<keyword evidence="6" id="KW-0143">Chaperone</keyword>
<dbReference type="EMBL" id="MLJW01003311">
    <property type="protein sequence ID" value="OIQ72341.1"/>
    <property type="molecule type" value="Genomic_DNA"/>
</dbReference>
<evidence type="ECO:0000256" key="6">
    <source>
        <dbReference type="ARBA" id="ARBA00023186"/>
    </source>
</evidence>